<evidence type="ECO:0000313" key="4">
    <source>
        <dbReference type="EMBL" id="CAD9425278.1"/>
    </source>
</evidence>
<evidence type="ECO:0000259" key="3">
    <source>
        <dbReference type="SMART" id="SM00672"/>
    </source>
</evidence>
<feature type="domain" description="Glycosyl transferase CAP10" evidence="3">
    <location>
        <begin position="58"/>
        <end position="360"/>
    </location>
</feature>
<keyword evidence="2" id="KW-0808">Transferase</keyword>
<dbReference type="PANTHER" id="PTHR12203">
    <property type="entry name" value="KDEL LYS-ASP-GLU-LEU CONTAINING - RELATED"/>
    <property type="match status" value="1"/>
</dbReference>
<evidence type="ECO:0000256" key="2">
    <source>
        <dbReference type="ARBA" id="ARBA00022679"/>
    </source>
</evidence>
<evidence type="ECO:0000256" key="1">
    <source>
        <dbReference type="ARBA" id="ARBA00010118"/>
    </source>
</evidence>
<dbReference type="SMART" id="SM00672">
    <property type="entry name" value="CAP10"/>
    <property type="match status" value="1"/>
</dbReference>
<name>A0A7S2CH12_9DINO</name>
<dbReference type="GO" id="GO:0016740">
    <property type="term" value="F:transferase activity"/>
    <property type="evidence" value="ECO:0007669"/>
    <property type="project" value="UniProtKB-KW"/>
</dbReference>
<dbReference type="EMBL" id="HBGQ01036518">
    <property type="protein sequence ID" value="CAD9425278.1"/>
    <property type="molecule type" value="Transcribed_RNA"/>
</dbReference>
<reference evidence="4" key="1">
    <citation type="submission" date="2021-01" db="EMBL/GenBank/DDBJ databases">
        <authorList>
            <person name="Corre E."/>
            <person name="Pelletier E."/>
            <person name="Niang G."/>
            <person name="Scheremetjew M."/>
            <person name="Finn R."/>
            <person name="Kale V."/>
            <person name="Holt S."/>
            <person name="Cochrane G."/>
            <person name="Meng A."/>
            <person name="Brown T."/>
            <person name="Cohen L."/>
        </authorList>
    </citation>
    <scope>NUCLEOTIDE SEQUENCE</scope>
    <source>
        <strain evidence="4">CCMP2222</strain>
    </source>
</reference>
<gene>
    <name evidence="4" type="ORF">AAND1436_LOCUS17983</name>
</gene>
<dbReference type="InterPro" id="IPR051091">
    <property type="entry name" value="O-Glucosyltr/Glycosyltrsf_90"/>
</dbReference>
<dbReference type="Pfam" id="PF05686">
    <property type="entry name" value="Glyco_transf_90"/>
    <property type="match status" value="1"/>
</dbReference>
<dbReference type="AlphaFoldDB" id="A0A7S2CH12"/>
<proteinExistence type="inferred from homology"/>
<accession>A0A7S2CH12</accession>
<dbReference type="PANTHER" id="PTHR12203:SF35">
    <property type="entry name" value="PROTEIN O-GLUCOSYLTRANSFERASE 1"/>
    <property type="match status" value="1"/>
</dbReference>
<sequence>MVLHTQDYKPTWRKPFYMELSYRDGQPQMVAGGLDPGIKGWAMYLNRALKHWPFPKEELRHFGVLFQRGDFPMLLKGDPNAASKLNAPVFANTNNGFFHEVLMPVSWRPQFDENFTARRNESFRLADNNPWRRREDTAVWRGSVGCATGCGARGKFYFPRNTIDVCDDDMGSVTGWNSNEIGASWGCGDHKGHMTSAYLGHPRMQLVTRFSHGECGIDAGFHTWGRHRSWVGARARDKVSEWTKSEMTDEETATHKYVFVVGNNGYSDRSWRMFALGAVVLLVDDGWKEFYFDLLQPWVHYVPISPDMSDACDKVQWARENPEKAEQIARNGREFVENCMTESFIDLYVAEMIRQLGELYALGKANTS</sequence>
<protein>
    <recommendedName>
        <fullName evidence="3">Glycosyl transferase CAP10 domain-containing protein</fullName>
    </recommendedName>
</protein>
<dbReference type="InterPro" id="IPR006598">
    <property type="entry name" value="CAP10"/>
</dbReference>
<organism evidence="4">
    <name type="scientific">Alexandrium andersonii</name>
    <dbReference type="NCBI Taxonomy" id="327968"/>
    <lineage>
        <taxon>Eukaryota</taxon>
        <taxon>Sar</taxon>
        <taxon>Alveolata</taxon>
        <taxon>Dinophyceae</taxon>
        <taxon>Gonyaulacales</taxon>
        <taxon>Pyrocystaceae</taxon>
        <taxon>Alexandrium</taxon>
    </lineage>
</organism>
<comment type="similarity">
    <text evidence="1">Belongs to the glycosyltransferase 90 family.</text>
</comment>